<evidence type="ECO:0000313" key="1">
    <source>
        <dbReference type="EMBL" id="VEF05345.1"/>
    </source>
</evidence>
<accession>A0A7Z8ZVC5</accession>
<evidence type="ECO:0000313" key="2">
    <source>
        <dbReference type="Proteomes" id="UP000269903"/>
    </source>
</evidence>
<sequence>MTQVCVYLWLSCDDGDNLESNSMTSRKLLVKEDIKKVIVACLSFFEVGYRLKEKGLGIGVSFWLLKSVI</sequence>
<protein>
    <submittedName>
        <fullName evidence="1">Uncharacterized protein</fullName>
    </submittedName>
</protein>
<dbReference type="Proteomes" id="UP000269903">
    <property type="component" value="Chromosome"/>
</dbReference>
<dbReference type="RefSeq" id="WP_154803645.1">
    <property type="nucleotide sequence ID" value="NZ_LR134317.1"/>
</dbReference>
<reference evidence="1 2" key="1">
    <citation type="submission" date="2018-12" db="EMBL/GenBank/DDBJ databases">
        <authorList>
            <consortium name="Pathogen Informatics"/>
        </authorList>
    </citation>
    <scope>NUCLEOTIDE SEQUENCE [LARGE SCALE GENOMIC DNA]</scope>
    <source>
        <strain evidence="1 2">NCTC6180</strain>
    </source>
</reference>
<gene>
    <name evidence="1" type="ORF">NCTC6180_00290</name>
</gene>
<dbReference type="EMBL" id="LR134317">
    <property type="protein sequence ID" value="VEF05345.1"/>
    <property type="molecule type" value="Genomic_DNA"/>
</dbReference>
<organism evidence="1 2">
    <name type="scientific">Streptococcus equi subsp. zooepidemicus</name>
    <dbReference type="NCBI Taxonomy" id="40041"/>
    <lineage>
        <taxon>Bacteria</taxon>
        <taxon>Bacillati</taxon>
        <taxon>Bacillota</taxon>
        <taxon>Bacilli</taxon>
        <taxon>Lactobacillales</taxon>
        <taxon>Streptococcaceae</taxon>
        <taxon>Streptococcus</taxon>
    </lineage>
</organism>
<name>A0A7Z8ZVC5_STRSZ</name>
<proteinExistence type="predicted"/>
<dbReference type="AlphaFoldDB" id="A0A7Z8ZVC5"/>